<dbReference type="GO" id="GO:0046872">
    <property type="term" value="F:metal ion binding"/>
    <property type="evidence" value="ECO:0007669"/>
    <property type="project" value="UniProtKB-KW"/>
</dbReference>
<keyword evidence="4 6" id="KW-0378">Hydrolase</keyword>
<evidence type="ECO:0000313" key="7">
    <source>
        <dbReference type="Proteomes" id="UP000265903"/>
    </source>
</evidence>
<name>A0A3M2RGN8_9GAMM</name>
<evidence type="ECO:0000256" key="5">
    <source>
        <dbReference type="ARBA" id="ARBA00022833"/>
    </source>
</evidence>
<dbReference type="PANTHER" id="PTHR42978:SF7">
    <property type="entry name" value="METALLO-HYDROLASE RV2300C-RELATED"/>
    <property type="match status" value="1"/>
</dbReference>
<protein>
    <submittedName>
        <fullName evidence="6">N-acyl homoserine lactonase</fullName>
        <ecNumber evidence="6">3.1.1.81</ecNumber>
    </submittedName>
</protein>
<dbReference type="PANTHER" id="PTHR42978">
    <property type="entry name" value="QUORUM-QUENCHING LACTONASE YTNP-RELATED-RELATED"/>
    <property type="match status" value="1"/>
</dbReference>
<organism evidence="6 7">
    <name type="scientific">Marinobacter litoralis</name>
    <dbReference type="NCBI Taxonomy" id="187981"/>
    <lineage>
        <taxon>Bacteria</taxon>
        <taxon>Pseudomonadati</taxon>
        <taxon>Pseudomonadota</taxon>
        <taxon>Gammaproteobacteria</taxon>
        <taxon>Pseudomonadales</taxon>
        <taxon>Marinobacteraceae</taxon>
        <taxon>Marinobacter</taxon>
    </lineage>
</organism>
<evidence type="ECO:0000313" key="6">
    <source>
        <dbReference type="EMBL" id="RMJ04481.1"/>
    </source>
</evidence>
<dbReference type="RefSeq" id="WP_114334554.1">
    <property type="nucleotide sequence ID" value="NZ_QMDL01000002.1"/>
</dbReference>
<keyword evidence="7" id="KW-1185">Reference proteome</keyword>
<evidence type="ECO:0000256" key="4">
    <source>
        <dbReference type="ARBA" id="ARBA00022801"/>
    </source>
</evidence>
<evidence type="ECO:0000256" key="3">
    <source>
        <dbReference type="ARBA" id="ARBA00022723"/>
    </source>
</evidence>
<comment type="cofactor">
    <cofactor evidence="1">
        <name>Zn(2+)</name>
        <dbReference type="ChEBI" id="CHEBI:29105"/>
    </cofactor>
</comment>
<evidence type="ECO:0000256" key="1">
    <source>
        <dbReference type="ARBA" id="ARBA00001947"/>
    </source>
</evidence>
<proteinExistence type="inferred from homology"/>
<comment type="similarity">
    <text evidence="2">Belongs to the metallo-beta-lactamase superfamily.</text>
</comment>
<dbReference type="InterPro" id="IPR051013">
    <property type="entry name" value="MBL_superfamily_lactonases"/>
</dbReference>
<dbReference type="Gene3D" id="3.60.15.10">
    <property type="entry name" value="Ribonuclease Z/Hydroxyacylglutathione hydrolase-like"/>
    <property type="match status" value="1"/>
</dbReference>
<dbReference type="InterPro" id="IPR036866">
    <property type="entry name" value="RibonucZ/Hydroxyglut_hydro"/>
</dbReference>
<dbReference type="GO" id="GO:0102007">
    <property type="term" value="F:acyl-L-homoserine-lactone lactonohydrolase activity"/>
    <property type="evidence" value="ECO:0007669"/>
    <property type="project" value="UniProtKB-EC"/>
</dbReference>
<gene>
    <name evidence="6" type="primary">aiiA</name>
    <name evidence="6" type="ORF">DOQ08_01804</name>
</gene>
<reference evidence="6 7" key="1">
    <citation type="submission" date="2018-08" db="EMBL/GenBank/DDBJ databases">
        <title>Whole Genome Sequence of the Moderate Halophilic Marine Bacterium Marinobacter litoralis Sw-45.</title>
        <authorList>
            <person name="Musa H."/>
        </authorList>
    </citation>
    <scope>NUCLEOTIDE SEQUENCE [LARGE SCALE GENOMIC DNA]</scope>
    <source>
        <strain evidence="6 7">Sw-45</strain>
    </source>
</reference>
<keyword evidence="3" id="KW-0479">Metal-binding</keyword>
<dbReference type="EC" id="3.1.1.81" evidence="6"/>
<dbReference type="Proteomes" id="UP000265903">
    <property type="component" value="Unassembled WGS sequence"/>
</dbReference>
<accession>A0A3M2RGN8</accession>
<sequence length="351" mass="39450">MTLFKQITDFDNSRSAYGQQARVEDTRAAAEGFRKTMLAGPKARYFRSFDLVKVPYPARYGLRNAFSRERLVEYVHIQNRVFVVQFDTEEGVKTMLVSPSDYKRNGETPFFRRLQDNTPSLFTNMIVDRQTTAPAVVASLGLKPEDIDYITYDHLHTQDVRRWLGTDQEQAVFPNAKLLVHWREWESAQDLNPYQADWYCPSGIAGVPEDKVIKFDGSIMLGDGVALVHTPGHTEGNHSIVVHTDEGLWVTSENGVSVDSYAPHLSAASGVAKYAKTIGTEVIINGNTLENSIDQYISMVQEKTIAGPSQRDPRFPNVFPSSEMTPFWAFPGAKPAFYVGEARHGRLHTPT</sequence>
<dbReference type="OrthoDB" id="5443440at2"/>
<dbReference type="AlphaFoldDB" id="A0A3M2RGN8"/>
<keyword evidence="5" id="KW-0862">Zinc</keyword>
<dbReference type="SUPFAM" id="SSF56281">
    <property type="entry name" value="Metallo-hydrolase/oxidoreductase"/>
    <property type="match status" value="1"/>
</dbReference>
<comment type="caution">
    <text evidence="6">The sequence shown here is derived from an EMBL/GenBank/DDBJ whole genome shotgun (WGS) entry which is preliminary data.</text>
</comment>
<evidence type="ECO:0000256" key="2">
    <source>
        <dbReference type="ARBA" id="ARBA00007749"/>
    </source>
</evidence>
<dbReference type="EMBL" id="QMDL01000002">
    <property type="protein sequence ID" value="RMJ04481.1"/>
    <property type="molecule type" value="Genomic_DNA"/>
</dbReference>